<evidence type="ECO:0000256" key="6">
    <source>
        <dbReference type="ARBA" id="ARBA00023136"/>
    </source>
</evidence>
<evidence type="ECO:0000256" key="8">
    <source>
        <dbReference type="SAM" id="Phobius"/>
    </source>
</evidence>
<dbReference type="GeneID" id="27342955"/>
<dbReference type="VEuPathDB" id="FungiDB:PV07_03761"/>
<dbReference type="GO" id="GO:0005351">
    <property type="term" value="F:carbohydrate:proton symporter activity"/>
    <property type="evidence" value="ECO:0007669"/>
    <property type="project" value="TreeGrafter"/>
</dbReference>
<dbReference type="InterPro" id="IPR003663">
    <property type="entry name" value="Sugar/inositol_transpt"/>
</dbReference>
<accession>A0A0D2B3L5</accession>
<dbReference type="PANTHER" id="PTHR48022">
    <property type="entry name" value="PLASTIDIC GLUCOSE TRANSPORTER 4"/>
    <property type="match status" value="1"/>
</dbReference>
<dbReference type="InterPro" id="IPR020846">
    <property type="entry name" value="MFS_dom"/>
</dbReference>
<dbReference type="InterPro" id="IPR005828">
    <property type="entry name" value="MFS_sugar_transport-like"/>
</dbReference>
<dbReference type="RefSeq" id="XP_016252418.1">
    <property type="nucleotide sequence ID" value="XM_016390516.1"/>
</dbReference>
<dbReference type="InterPro" id="IPR050360">
    <property type="entry name" value="MFS_Sugar_Transporters"/>
</dbReference>
<dbReference type="GO" id="GO:0016020">
    <property type="term" value="C:membrane"/>
    <property type="evidence" value="ECO:0007669"/>
    <property type="project" value="UniProtKB-SubCell"/>
</dbReference>
<evidence type="ECO:0000256" key="3">
    <source>
        <dbReference type="ARBA" id="ARBA00022448"/>
    </source>
</evidence>
<evidence type="ECO:0000256" key="2">
    <source>
        <dbReference type="ARBA" id="ARBA00010992"/>
    </source>
</evidence>
<evidence type="ECO:0000256" key="1">
    <source>
        <dbReference type="ARBA" id="ARBA00004141"/>
    </source>
</evidence>
<dbReference type="HOGENOM" id="CLU_001265_30_13_1"/>
<sequence length="504" mass="55224">MAKSNWYIYWICAVASLANIFQGFDSGIYSIIISDKKFGDYFHLSSAREGVVASMISLGNVIGNLFVSWWFIWYVGRRFAFILGTIILLVGVALQAGARDFAMIVVGRIVAGIGTAIIGTNLAAYQAEVSSPEIRGRVVSFVQLSYQVGVLIAYCVGLGTVKISGNNSWRIATALQVVPGIVLIAASFTIPESPRWLVERHPEKPEVALRELARIRRLPTDNESVKHEYAELVAARDYRLENENTQSWSYFLRSFPVWKRIAYGMTTMALGQLSGVGALMIYGILIFEGLGFSSGTMSLLLNVVSGVLCLAATGITTGGVDKWGRRITLLAGSATMILSYVIIGALSDAYPTATNFNHGAAIACVVFIYVIMMAYSGAMGPVAWIYASEIFPTHLRDKGVNVSQAGQQITTLWINQAWPVMFGNVGHNAYWILVGINLIGFIVVFFLWPETKGISLEHMDHLFGEVDKVEAQVRARGLSTVEEVIIQGDEEKGSAVMQENVERK</sequence>
<feature type="transmembrane region" description="Helical" evidence="8">
    <location>
        <begin position="6"/>
        <end position="29"/>
    </location>
</feature>
<dbReference type="Proteomes" id="UP000054466">
    <property type="component" value="Unassembled WGS sequence"/>
</dbReference>
<feature type="transmembrane region" description="Helical" evidence="8">
    <location>
        <begin position="50"/>
        <end position="73"/>
    </location>
</feature>
<feature type="transmembrane region" description="Helical" evidence="8">
    <location>
        <begin position="261"/>
        <end position="287"/>
    </location>
</feature>
<protein>
    <recommendedName>
        <fullName evidence="9">Major facilitator superfamily (MFS) profile domain-containing protein</fullName>
    </recommendedName>
</protein>
<comment type="similarity">
    <text evidence="2 7">Belongs to the major facilitator superfamily. Sugar transporter (TC 2.A.1.1) family.</text>
</comment>
<feature type="transmembrane region" description="Helical" evidence="8">
    <location>
        <begin position="105"/>
        <end position="124"/>
    </location>
</feature>
<feature type="transmembrane region" description="Helical" evidence="8">
    <location>
        <begin position="144"/>
        <end position="164"/>
    </location>
</feature>
<feature type="transmembrane region" description="Helical" evidence="8">
    <location>
        <begin position="359"/>
        <end position="387"/>
    </location>
</feature>
<keyword evidence="3 7" id="KW-0813">Transport</keyword>
<dbReference type="PROSITE" id="PS50850">
    <property type="entry name" value="MFS"/>
    <property type="match status" value="1"/>
</dbReference>
<evidence type="ECO:0000259" key="9">
    <source>
        <dbReference type="PROSITE" id="PS50850"/>
    </source>
</evidence>
<evidence type="ECO:0000313" key="11">
    <source>
        <dbReference type="Proteomes" id="UP000054466"/>
    </source>
</evidence>
<gene>
    <name evidence="10" type="ORF">PV07_03761</name>
</gene>
<dbReference type="InterPro" id="IPR036259">
    <property type="entry name" value="MFS_trans_sf"/>
</dbReference>
<keyword evidence="11" id="KW-1185">Reference proteome</keyword>
<feature type="transmembrane region" description="Helical" evidence="8">
    <location>
        <begin position="79"/>
        <end position="98"/>
    </location>
</feature>
<keyword evidence="4 8" id="KW-0812">Transmembrane</keyword>
<dbReference type="PRINTS" id="PR00171">
    <property type="entry name" value="SUGRTRNSPORT"/>
</dbReference>
<feature type="domain" description="Major facilitator superfamily (MFS) profile" evidence="9">
    <location>
        <begin position="11"/>
        <end position="452"/>
    </location>
</feature>
<dbReference type="PANTHER" id="PTHR48022:SF2">
    <property type="entry name" value="PLASTIDIC GLUCOSE TRANSPORTER 4"/>
    <property type="match status" value="1"/>
</dbReference>
<feature type="transmembrane region" description="Helical" evidence="8">
    <location>
        <begin position="429"/>
        <end position="448"/>
    </location>
</feature>
<evidence type="ECO:0000313" key="10">
    <source>
        <dbReference type="EMBL" id="KIW32202.1"/>
    </source>
</evidence>
<dbReference type="FunFam" id="1.20.1250.20:FF:000134">
    <property type="entry name" value="MFS sugar transporter protein"/>
    <property type="match status" value="1"/>
</dbReference>
<dbReference type="Pfam" id="PF00083">
    <property type="entry name" value="Sugar_tr"/>
    <property type="match status" value="1"/>
</dbReference>
<keyword evidence="5 8" id="KW-1133">Transmembrane helix</keyword>
<name>A0A0D2B3L5_9EURO</name>
<evidence type="ECO:0000256" key="5">
    <source>
        <dbReference type="ARBA" id="ARBA00022989"/>
    </source>
</evidence>
<organism evidence="10 11">
    <name type="scientific">Cladophialophora immunda</name>
    <dbReference type="NCBI Taxonomy" id="569365"/>
    <lineage>
        <taxon>Eukaryota</taxon>
        <taxon>Fungi</taxon>
        <taxon>Dikarya</taxon>
        <taxon>Ascomycota</taxon>
        <taxon>Pezizomycotina</taxon>
        <taxon>Eurotiomycetes</taxon>
        <taxon>Chaetothyriomycetidae</taxon>
        <taxon>Chaetothyriales</taxon>
        <taxon>Herpotrichiellaceae</taxon>
        <taxon>Cladophialophora</taxon>
    </lineage>
</organism>
<evidence type="ECO:0000256" key="7">
    <source>
        <dbReference type="RuleBase" id="RU003346"/>
    </source>
</evidence>
<feature type="transmembrane region" description="Helical" evidence="8">
    <location>
        <begin position="299"/>
        <end position="320"/>
    </location>
</feature>
<comment type="subcellular location">
    <subcellularLocation>
        <location evidence="1">Membrane</location>
        <topology evidence="1">Multi-pass membrane protein</topology>
    </subcellularLocation>
</comment>
<feature type="transmembrane region" description="Helical" evidence="8">
    <location>
        <begin position="326"/>
        <end position="347"/>
    </location>
</feature>
<reference evidence="10 11" key="1">
    <citation type="submission" date="2015-01" db="EMBL/GenBank/DDBJ databases">
        <title>The Genome Sequence of Cladophialophora immunda CBS83496.</title>
        <authorList>
            <consortium name="The Broad Institute Genomics Platform"/>
            <person name="Cuomo C."/>
            <person name="de Hoog S."/>
            <person name="Gorbushina A."/>
            <person name="Stielow B."/>
            <person name="Teixiera M."/>
            <person name="Abouelleil A."/>
            <person name="Chapman S.B."/>
            <person name="Priest M."/>
            <person name="Young S.K."/>
            <person name="Wortman J."/>
            <person name="Nusbaum C."/>
            <person name="Birren B."/>
        </authorList>
    </citation>
    <scope>NUCLEOTIDE SEQUENCE [LARGE SCALE GENOMIC DNA]</scope>
    <source>
        <strain evidence="10 11">CBS 83496</strain>
    </source>
</reference>
<dbReference type="OrthoDB" id="6612291at2759"/>
<dbReference type="EMBL" id="KN847041">
    <property type="protein sequence ID" value="KIW32202.1"/>
    <property type="molecule type" value="Genomic_DNA"/>
</dbReference>
<dbReference type="AlphaFoldDB" id="A0A0D2B3L5"/>
<dbReference type="SUPFAM" id="SSF103473">
    <property type="entry name" value="MFS general substrate transporter"/>
    <property type="match status" value="1"/>
</dbReference>
<dbReference type="Gene3D" id="1.20.1250.20">
    <property type="entry name" value="MFS general substrate transporter like domains"/>
    <property type="match status" value="1"/>
</dbReference>
<evidence type="ECO:0000256" key="4">
    <source>
        <dbReference type="ARBA" id="ARBA00022692"/>
    </source>
</evidence>
<proteinExistence type="inferred from homology"/>
<dbReference type="NCBIfam" id="TIGR00879">
    <property type="entry name" value="SP"/>
    <property type="match status" value="1"/>
</dbReference>
<keyword evidence="6 8" id="KW-0472">Membrane</keyword>